<dbReference type="EMBL" id="CP095074">
    <property type="protein sequence ID" value="UOQ95480.1"/>
    <property type="molecule type" value="Genomic_DNA"/>
</dbReference>
<dbReference type="RefSeq" id="WP_244755333.1">
    <property type="nucleotide sequence ID" value="NZ_CP095074.1"/>
</dbReference>
<evidence type="ECO:0000313" key="2">
    <source>
        <dbReference type="EMBL" id="UOQ95480.1"/>
    </source>
</evidence>
<sequence length="238" mass="26760">MQWGQIKTLFIFSFLVLDLFLLQQFLDKQGQANVRTAEESQFEKSLNNADITIADNIPEEAPPVSLITATPADFTKDQLEQIKNLEGQSAKVYDDSLLYSTLDEPIEVAEESIVSAVGEHVPFSSQYSFWNWNKDLGKAVFFQKANSRTVYYNPGGVLMVNIENGRMTGYTLAHLKVPNQSGEDKQELISPLEVVKKLYTDGIINGGIQLLTCQLVTILHIKILGKRRVDNCLHRHGK</sequence>
<evidence type="ECO:0000313" key="3">
    <source>
        <dbReference type="Proteomes" id="UP000831880"/>
    </source>
</evidence>
<reference evidence="2 3" key="1">
    <citation type="submission" date="2022-04" db="EMBL/GenBank/DDBJ databases">
        <title>Halobacillus sp. isolated from saltern.</title>
        <authorList>
            <person name="Won M."/>
            <person name="Lee C.-M."/>
            <person name="Woen H.-Y."/>
            <person name="Kwon S.-W."/>
        </authorList>
    </citation>
    <scope>NUCLEOTIDE SEQUENCE [LARGE SCALE GENOMIC DNA]</scope>
    <source>
        <strain evidence="2 3">SSTM10-2</strain>
    </source>
</reference>
<organism evidence="2 3">
    <name type="scientific">Halobacillus shinanisalinarum</name>
    <dbReference type="NCBI Taxonomy" id="2932258"/>
    <lineage>
        <taxon>Bacteria</taxon>
        <taxon>Bacillati</taxon>
        <taxon>Bacillota</taxon>
        <taxon>Bacilli</taxon>
        <taxon>Bacillales</taxon>
        <taxon>Bacillaceae</taxon>
        <taxon>Halobacillus</taxon>
    </lineage>
</organism>
<feature type="domain" description="Regulatory protein YycH-like" evidence="1">
    <location>
        <begin position="33"/>
        <end position="214"/>
    </location>
</feature>
<keyword evidence="3" id="KW-1185">Reference proteome</keyword>
<dbReference type="Gene3D" id="3.30.310.160">
    <property type="entry name" value="YycH protein, domain 2"/>
    <property type="match status" value="1"/>
</dbReference>
<proteinExistence type="predicted"/>
<name>A0ABY4H6C4_9BACI</name>
<dbReference type="InterPro" id="IPR042274">
    <property type="entry name" value="YycH/YycI_2"/>
</dbReference>
<dbReference type="InterPro" id="IPR018604">
    <property type="entry name" value="YycI-like"/>
</dbReference>
<gene>
    <name evidence="2" type="ORF">MUO14_11460</name>
</gene>
<dbReference type="Pfam" id="PF09648">
    <property type="entry name" value="YycI"/>
    <property type="match status" value="1"/>
</dbReference>
<evidence type="ECO:0000259" key="1">
    <source>
        <dbReference type="Pfam" id="PF09648"/>
    </source>
</evidence>
<protein>
    <submittedName>
        <fullName evidence="2">Two-component system regulatory protein YycI</fullName>
    </submittedName>
</protein>
<accession>A0ABY4H6C4</accession>
<dbReference type="Proteomes" id="UP000831880">
    <property type="component" value="Chromosome"/>
</dbReference>